<protein>
    <submittedName>
        <fullName evidence="1">Uncharacterized protein</fullName>
    </submittedName>
</protein>
<accession>U6GBE5</accession>
<evidence type="ECO:0000313" key="1">
    <source>
        <dbReference type="EMBL" id="CDI76862.1"/>
    </source>
</evidence>
<gene>
    <name evidence="1" type="ORF">EAH_00020110</name>
</gene>
<dbReference type="AlphaFoldDB" id="U6GBE5"/>
<reference evidence="1" key="2">
    <citation type="submission" date="2013-10" db="EMBL/GenBank/DDBJ databases">
        <authorList>
            <person name="Aslett M."/>
        </authorList>
    </citation>
    <scope>NUCLEOTIDE SEQUENCE</scope>
    <source>
        <strain evidence="1">Houghton</strain>
    </source>
</reference>
<sequence length="249" mass="25309">MYTRAKADAALQTVKSQASPQASLPLTPAVGLEKTDKHLLHFILSGPQLLRSNSNLAAADAEAATAAAPAAAPAPAVPSAPPAAAEVVAAAAAAAVAASLSCSSTSLLQKTETGRLPLLQQQLQQPKQQEVPQQTQQQVQQQVQQQLQQQQQQQQDSEPGCAIAFSAAAVVDLLLPPSAPKPQPLGLWYVKSPSLFRIAGDNSPSAAAAATAAAAAKDLGAAVAAAALSPSPHAAVSAAVEVNRFELSF</sequence>
<dbReference type="VEuPathDB" id="ToxoDB:EAH_00020110"/>
<proteinExistence type="predicted"/>
<dbReference type="RefSeq" id="XP_013252684.1">
    <property type="nucleotide sequence ID" value="XM_013397230.1"/>
</dbReference>
<name>U6GBE5_EIMAC</name>
<dbReference type="EMBL" id="HG670478">
    <property type="protein sequence ID" value="CDI76862.1"/>
    <property type="molecule type" value="Genomic_DNA"/>
</dbReference>
<organism evidence="1 2">
    <name type="scientific">Eimeria acervulina</name>
    <name type="common">Coccidian parasite</name>
    <dbReference type="NCBI Taxonomy" id="5801"/>
    <lineage>
        <taxon>Eukaryota</taxon>
        <taxon>Sar</taxon>
        <taxon>Alveolata</taxon>
        <taxon>Apicomplexa</taxon>
        <taxon>Conoidasida</taxon>
        <taxon>Coccidia</taxon>
        <taxon>Eucoccidiorida</taxon>
        <taxon>Eimeriorina</taxon>
        <taxon>Eimeriidae</taxon>
        <taxon>Eimeria</taxon>
    </lineage>
</organism>
<dbReference type="GeneID" id="25270081"/>
<dbReference type="Proteomes" id="UP000018050">
    <property type="component" value="Unassembled WGS sequence"/>
</dbReference>
<reference evidence="1" key="1">
    <citation type="submission" date="2013-10" db="EMBL/GenBank/DDBJ databases">
        <title>Genomic analysis of the causative agents of coccidiosis in chickens.</title>
        <authorList>
            <person name="Reid A.J."/>
            <person name="Blake D."/>
            <person name="Billington K."/>
            <person name="Browne H."/>
            <person name="Dunn M."/>
            <person name="Hung S."/>
            <person name="Kawahara F."/>
            <person name="Miranda-Saavedra D."/>
            <person name="Mourier T."/>
            <person name="Nagra H."/>
            <person name="Otto T.D."/>
            <person name="Rawlings N."/>
            <person name="Sanchez A."/>
            <person name="Sanders M."/>
            <person name="Subramaniam C."/>
            <person name="Tay Y."/>
            <person name="Dear P."/>
            <person name="Doerig C."/>
            <person name="Gruber A."/>
            <person name="Parkinson J."/>
            <person name="Shirley M."/>
            <person name="Wan K.L."/>
            <person name="Berriman M."/>
            <person name="Tomley F."/>
            <person name="Pain A."/>
        </authorList>
    </citation>
    <scope>NUCLEOTIDE SEQUENCE</scope>
    <source>
        <strain evidence="1">Houghton</strain>
    </source>
</reference>
<keyword evidence="2" id="KW-1185">Reference proteome</keyword>
<evidence type="ECO:0000313" key="2">
    <source>
        <dbReference type="Proteomes" id="UP000018050"/>
    </source>
</evidence>